<dbReference type="GO" id="GO:0005829">
    <property type="term" value="C:cytosol"/>
    <property type="evidence" value="ECO:0007669"/>
    <property type="project" value="TreeGrafter"/>
</dbReference>
<reference evidence="2 3" key="1">
    <citation type="submission" date="2019-08" db="EMBL/GenBank/DDBJ databases">
        <title>In-depth cultivation of the pig gut microbiome towards novel bacterial diversity and tailored functional studies.</title>
        <authorList>
            <person name="Wylensek D."/>
            <person name="Hitch T.C.A."/>
            <person name="Clavel T."/>
        </authorList>
    </citation>
    <scope>NUCLEOTIDE SEQUENCE [LARGE SCALE GENOMIC DNA]</scope>
    <source>
        <strain evidence="2 3">NM-380-WT-3C1</strain>
    </source>
</reference>
<dbReference type="PANTHER" id="PTHR30543">
    <property type="entry name" value="CHROMATE REDUCTASE"/>
    <property type="match status" value="1"/>
</dbReference>
<dbReference type="SUPFAM" id="SSF52218">
    <property type="entry name" value="Flavoproteins"/>
    <property type="match status" value="1"/>
</dbReference>
<dbReference type="InterPro" id="IPR050712">
    <property type="entry name" value="NAD(P)H-dep_reductase"/>
</dbReference>
<organism evidence="2 3">
    <name type="scientific">Bullifex porci</name>
    <dbReference type="NCBI Taxonomy" id="2606638"/>
    <lineage>
        <taxon>Bacteria</taxon>
        <taxon>Pseudomonadati</taxon>
        <taxon>Spirochaetota</taxon>
        <taxon>Spirochaetia</taxon>
        <taxon>Spirochaetales</taxon>
        <taxon>Spirochaetaceae</taxon>
        <taxon>Bullifex</taxon>
    </lineage>
</organism>
<dbReference type="InterPro" id="IPR029039">
    <property type="entry name" value="Flavoprotein-like_sf"/>
</dbReference>
<name>A0A7X2PD87_9SPIO</name>
<dbReference type="GO" id="GO:0016491">
    <property type="term" value="F:oxidoreductase activity"/>
    <property type="evidence" value="ECO:0007669"/>
    <property type="project" value="InterPro"/>
</dbReference>
<dbReference type="InterPro" id="IPR005025">
    <property type="entry name" value="FMN_Rdtase-like_dom"/>
</dbReference>
<evidence type="ECO:0000313" key="3">
    <source>
        <dbReference type="Proteomes" id="UP000460549"/>
    </source>
</evidence>
<dbReference type="GO" id="GO:0010181">
    <property type="term" value="F:FMN binding"/>
    <property type="evidence" value="ECO:0007669"/>
    <property type="project" value="TreeGrafter"/>
</dbReference>
<gene>
    <name evidence="2" type="ORF">FYJ80_08085</name>
</gene>
<dbReference type="AlphaFoldDB" id="A0A7X2PD87"/>
<proteinExistence type="predicted"/>
<dbReference type="EMBL" id="VUNN01000016">
    <property type="protein sequence ID" value="MSU06732.1"/>
    <property type="molecule type" value="Genomic_DNA"/>
</dbReference>
<sequence length="180" mass="20225">MMKKILFIVGSRRKDSFNRQLAKLTEKLIQDQAEVSYLDYSSIPLMDQDIEYPAPEEIERVRKQCLSADAIWIFTPEYNHSYPGALKNLIDWLSRPLYKGAARSENALNGKPFTISTAAGASGGSFVREKLIELLSFLNAKEATTTYTAITLDREAFTTGVLKANTEIINIQAKELIESL</sequence>
<evidence type="ECO:0000313" key="2">
    <source>
        <dbReference type="EMBL" id="MSU06732.1"/>
    </source>
</evidence>
<dbReference type="Pfam" id="PF03358">
    <property type="entry name" value="FMN_red"/>
    <property type="match status" value="1"/>
</dbReference>
<protein>
    <submittedName>
        <fullName evidence="2">NAD(P)H-dependent oxidoreductase</fullName>
    </submittedName>
</protein>
<evidence type="ECO:0000259" key="1">
    <source>
        <dbReference type="Pfam" id="PF03358"/>
    </source>
</evidence>
<comment type="caution">
    <text evidence="2">The sequence shown here is derived from an EMBL/GenBank/DDBJ whole genome shotgun (WGS) entry which is preliminary data.</text>
</comment>
<feature type="domain" description="NADPH-dependent FMN reductase-like" evidence="1">
    <location>
        <begin position="4"/>
        <end position="147"/>
    </location>
</feature>
<dbReference type="PANTHER" id="PTHR30543:SF21">
    <property type="entry name" value="NAD(P)H-DEPENDENT FMN REDUCTASE LOT6"/>
    <property type="match status" value="1"/>
</dbReference>
<accession>A0A7X2PD87</accession>
<dbReference type="Gene3D" id="3.40.50.360">
    <property type="match status" value="1"/>
</dbReference>
<dbReference type="Proteomes" id="UP000460549">
    <property type="component" value="Unassembled WGS sequence"/>
</dbReference>
<keyword evidence="3" id="KW-1185">Reference proteome</keyword>